<dbReference type="InterPro" id="IPR003323">
    <property type="entry name" value="OTU_dom"/>
</dbReference>
<dbReference type="SUPFAM" id="SSF54001">
    <property type="entry name" value="Cysteine proteinases"/>
    <property type="match status" value="1"/>
</dbReference>
<dbReference type="EMBL" id="CACRXK020013510">
    <property type="protein sequence ID" value="CAB4025265.1"/>
    <property type="molecule type" value="Genomic_DNA"/>
</dbReference>
<accession>A0A6S7J0B0</accession>
<protein>
    <submittedName>
        <fullName evidence="2">Uncharacterized protein</fullName>
    </submittedName>
</protein>
<dbReference type="InterPro" id="IPR038765">
    <property type="entry name" value="Papain-like_cys_pep_sf"/>
</dbReference>
<dbReference type="Proteomes" id="UP001152795">
    <property type="component" value="Unassembled WGS sequence"/>
</dbReference>
<evidence type="ECO:0000313" key="2">
    <source>
        <dbReference type="EMBL" id="CAB4025265.1"/>
    </source>
</evidence>
<organism evidence="2 3">
    <name type="scientific">Paramuricea clavata</name>
    <name type="common">Red gorgonian</name>
    <name type="synonym">Violescent sea-whip</name>
    <dbReference type="NCBI Taxonomy" id="317549"/>
    <lineage>
        <taxon>Eukaryota</taxon>
        <taxon>Metazoa</taxon>
        <taxon>Cnidaria</taxon>
        <taxon>Anthozoa</taxon>
        <taxon>Octocorallia</taxon>
        <taxon>Malacalcyonacea</taxon>
        <taxon>Plexauridae</taxon>
        <taxon>Paramuricea</taxon>
    </lineage>
</organism>
<proteinExistence type="predicted"/>
<comment type="caution">
    <text evidence="2">The sequence shown here is derived from an EMBL/GenBank/DDBJ whole genome shotgun (WGS) entry which is preliminary data.</text>
</comment>
<name>A0A6S7J0B0_PARCT</name>
<sequence>MLNSVYNPSAQDNTLEHIASAWGFQVVDIPGDGNCCFTAVAFHLHQLVSDSSSESSTTNYLESIGINCEQTIPSLANFLRRLIVDEWTGPFISEYQAFMTDAAIEDDAQEFLTDGHYSTSLGDAMPLAMANVLQLPILIFVPHNLVPFTTVSPRYNVDCMPPLLLAYRNDGPGHYDAPIPSKHSPSDSCTNDGSKTVGDTNDNTADISSNKNVNPNKNVLKHNKNVKPRNYCRCGINKKRESMEKV</sequence>
<keyword evidence="3" id="KW-1185">Reference proteome</keyword>
<dbReference type="CDD" id="cd22744">
    <property type="entry name" value="OTU"/>
    <property type="match status" value="1"/>
</dbReference>
<feature type="region of interest" description="Disordered" evidence="1">
    <location>
        <begin position="175"/>
        <end position="224"/>
    </location>
</feature>
<dbReference type="OrthoDB" id="5989269at2759"/>
<feature type="compositionally biased region" description="Polar residues" evidence="1">
    <location>
        <begin position="186"/>
        <end position="209"/>
    </location>
</feature>
<dbReference type="Gene3D" id="3.90.70.80">
    <property type="match status" value="1"/>
</dbReference>
<evidence type="ECO:0000256" key="1">
    <source>
        <dbReference type="SAM" id="MobiDB-lite"/>
    </source>
</evidence>
<dbReference type="PROSITE" id="PS50802">
    <property type="entry name" value="OTU"/>
    <property type="match status" value="1"/>
</dbReference>
<dbReference type="AlphaFoldDB" id="A0A6S7J0B0"/>
<evidence type="ECO:0000313" key="3">
    <source>
        <dbReference type="Proteomes" id="UP001152795"/>
    </source>
</evidence>
<reference evidence="2" key="1">
    <citation type="submission" date="2020-04" db="EMBL/GenBank/DDBJ databases">
        <authorList>
            <person name="Alioto T."/>
            <person name="Alioto T."/>
            <person name="Gomez Garrido J."/>
        </authorList>
    </citation>
    <scope>NUCLEOTIDE SEQUENCE</scope>
    <source>
        <strain evidence="2">A484AB</strain>
    </source>
</reference>
<gene>
    <name evidence="2" type="ORF">PACLA_8A069884</name>
</gene>